<dbReference type="Proteomes" id="UP000059680">
    <property type="component" value="Chromosome 6"/>
</dbReference>
<dbReference type="InParanoid" id="A0A0P0X055"/>
<name>A0A0P0X055_ORYSJ</name>
<feature type="region of interest" description="Disordered" evidence="1">
    <location>
        <begin position="1"/>
        <end position="36"/>
    </location>
</feature>
<evidence type="ECO:0000313" key="3">
    <source>
        <dbReference type="Proteomes" id="UP000059680"/>
    </source>
</evidence>
<feature type="region of interest" description="Disordered" evidence="1">
    <location>
        <begin position="64"/>
        <end position="89"/>
    </location>
</feature>
<feature type="compositionally biased region" description="Pro residues" evidence="1">
    <location>
        <begin position="13"/>
        <end position="24"/>
    </location>
</feature>
<reference evidence="3" key="1">
    <citation type="journal article" date="2005" name="Nature">
        <title>The map-based sequence of the rice genome.</title>
        <authorList>
            <consortium name="International rice genome sequencing project (IRGSP)"/>
            <person name="Matsumoto T."/>
            <person name="Wu J."/>
            <person name="Kanamori H."/>
            <person name="Katayose Y."/>
            <person name="Fujisawa M."/>
            <person name="Namiki N."/>
            <person name="Mizuno H."/>
            <person name="Yamamoto K."/>
            <person name="Antonio B.A."/>
            <person name="Baba T."/>
            <person name="Sakata K."/>
            <person name="Nagamura Y."/>
            <person name="Aoki H."/>
            <person name="Arikawa K."/>
            <person name="Arita K."/>
            <person name="Bito T."/>
            <person name="Chiden Y."/>
            <person name="Fujitsuka N."/>
            <person name="Fukunaka R."/>
            <person name="Hamada M."/>
            <person name="Harada C."/>
            <person name="Hayashi A."/>
            <person name="Hijishita S."/>
            <person name="Honda M."/>
            <person name="Hosokawa S."/>
            <person name="Ichikawa Y."/>
            <person name="Idonuma A."/>
            <person name="Iijima M."/>
            <person name="Ikeda M."/>
            <person name="Ikeno M."/>
            <person name="Ito K."/>
            <person name="Ito S."/>
            <person name="Ito T."/>
            <person name="Ito Y."/>
            <person name="Ito Y."/>
            <person name="Iwabuchi A."/>
            <person name="Kamiya K."/>
            <person name="Karasawa W."/>
            <person name="Kurita K."/>
            <person name="Katagiri S."/>
            <person name="Kikuta A."/>
            <person name="Kobayashi H."/>
            <person name="Kobayashi N."/>
            <person name="Machita K."/>
            <person name="Maehara T."/>
            <person name="Masukawa M."/>
            <person name="Mizubayashi T."/>
            <person name="Mukai Y."/>
            <person name="Nagasaki H."/>
            <person name="Nagata Y."/>
            <person name="Naito S."/>
            <person name="Nakashima M."/>
            <person name="Nakama Y."/>
            <person name="Nakamichi Y."/>
            <person name="Nakamura M."/>
            <person name="Meguro A."/>
            <person name="Negishi M."/>
            <person name="Ohta I."/>
            <person name="Ohta T."/>
            <person name="Okamoto M."/>
            <person name="Ono N."/>
            <person name="Saji S."/>
            <person name="Sakaguchi M."/>
            <person name="Sakai K."/>
            <person name="Shibata M."/>
            <person name="Shimokawa T."/>
            <person name="Song J."/>
            <person name="Takazaki Y."/>
            <person name="Terasawa K."/>
            <person name="Tsugane M."/>
            <person name="Tsuji K."/>
            <person name="Ueda S."/>
            <person name="Waki K."/>
            <person name="Yamagata H."/>
            <person name="Yamamoto M."/>
            <person name="Yamamoto S."/>
            <person name="Yamane H."/>
            <person name="Yoshiki S."/>
            <person name="Yoshihara R."/>
            <person name="Yukawa K."/>
            <person name="Zhong H."/>
            <person name="Yano M."/>
            <person name="Yuan Q."/>
            <person name="Ouyang S."/>
            <person name="Liu J."/>
            <person name="Jones K.M."/>
            <person name="Gansberger K."/>
            <person name="Moffat K."/>
            <person name="Hill J."/>
            <person name="Bera J."/>
            <person name="Fadrosh D."/>
            <person name="Jin S."/>
            <person name="Johri S."/>
            <person name="Kim M."/>
            <person name="Overton L."/>
            <person name="Reardon M."/>
            <person name="Tsitrin T."/>
            <person name="Vuong H."/>
            <person name="Weaver B."/>
            <person name="Ciecko A."/>
            <person name="Tallon L."/>
            <person name="Jackson J."/>
            <person name="Pai G."/>
            <person name="Aken S.V."/>
            <person name="Utterback T."/>
            <person name="Reidmuller S."/>
            <person name="Feldblyum T."/>
            <person name="Hsiao J."/>
            <person name="Zismann V."/>
            <person name="Iobst S."/>
            <person name="de Vazeille A.R."/>
            <person name="Buell C.R."/>
            <person name="Ying K."/>
            <person name="Li Y."/>
            <person name="Lu T."/>
            <person name="Huang Y."/>
            <person name="Zhao Q."/>
            <person name="Feng Q."/>
            <person name="Zhang L."/>
            <person name="Zhu J."/>
            <person name="Weng Q."/>
            <person name="Mu J."/>
            <person name="Lu Y."/>
            <person name="Fan D."/>
            <person name="Liu Y."/>
            <person name="Guan J."/>
            <person name="Zhang Y."/>
            <person name="Yu S."/>
            <person name="Liu X."/>
            <person name="Zhang Y."/>
            <person name="Hong G."/>
            <person name="Han B."/>
            <person name="Choisne N."/>
            <person name="Demange N."/>
            <person name="Orjeda G."/>
            <person name="Samain S."/>
            <person name="Cattolico L."/>
            <person name="Pelletier E."/>
            <person name="Couloux A."/>
            <person name="Segurens B."/>
            <person name="Wincker P."/>
            <person name="D'Hont A."/>
            <person name="Scarpelli C."/>
            <person name="Weissenbach J."/>
            <person name="Salanoubat M."/>
            <person name="Quetier F."/>
            <person name="Yu Y."/>
            <person name="Kim H.R."/>
            <person name="Rambo T."/>
            <person name="Currie J."/>
            <person name="Collura K."/>
            <person name="Luo M."/>
            <person name="Yang T."/>
            <person name="Ammiraju J.S.S."/>
            <person name="Engler F."/>
            <person name="Soderlund C."/>
            <person name="Wing R.A."/>
            <person name="Palmer L.E."/>
            <person name="de la Bastide M."/>
            <person name="Spiegel L."/>
            <person name="Nascimento L."/>
            <person name="Zutavern T."/>
            <person name="O'Shaughnessy A."/>
            <person name="Dike S."/>
            <person name="Dedhia N."/>
            <person name="Preston R."/>
            <person name="Balija V."/>
            <person name="McCombie W.R."/>
            <person name="Chow T."/>
            <person name="Chen H."/>
            <person name="Chung M."/>
            <person name="Chen C."/>
            <person name="Shaw J."/>
            <person name="Wu H."/>
            <person name="Hsiao K."/>
            <person name="Chao Y."/>
            <person name="Chu M."/>
            <person name="Cheng C."/>
            <person name="Hour A."/>
            <person name="Lee P."/>
            <person name="Lin S."/>
            <person name="Lin Y."/>
            <person name="Liou J."/>
            <person name="Liu S."/>
            <person name="Hsing Y."/>
            <person name="Raghuvanshi S."/>
            <person name="Mohanty A."/>
            <person name="Bharti A.K."/>
            <person name="Gaur A."/>
            <person name="Gupta V."/>
            <person name="Kumar D."/>
            <person name="Ravi V."/>
            <person name="Vij S."/>
            <person name="Kapur A."/>
            <person name="Khurana P."/>
            <person name="Khurana P."/>
            <person name="Khurana J.P."/>
            <person name="Tyagi A.K."/>
            <person name="Gaikwad K."/>
            <person name="Singh A."/>
            <person name="Dalal V."/>
            <person name="Srivastava S."/>
            <person name="Dixit A."/>
            <person name="Pal A.K."/>
            <person name="Ghazi I.A."/>
            <person name="Yadav M."/>
            <person name="Pandit A."/>
            <person name="Bhargava A."/>
            <person name="Sureshbabu K."/>
            <person name="Batra K."/>
            <person name="Sharma T.R."/>
            <person name="Mohapatra T."/>
            <person name="Singh N.K."/>
            <person name="Messing J."/>
            <person name="Nelson A.B."/>
            <person name="Fuks G."/>
            <person name="Kavchok S."/>
            <person name="Keizer G."/>
            <person name="Linton E."/>
            <person name="Llaca V."/>
            <person name="Song R."/>
            <person name="Tanyolac B."/>
            <person name="Young S."/>
            <person name="Ho-Il K."/>
            <person name="Hahn J.H."/>
            <person name="Sangsakoo G."/>
            <person name="Vanavichit A."/>
            <person name="de Mattos Luiz.A.T."/>
            <person name="Zimmer P.D."/>
            <person name="Malone G."/>
            <person name="Dellagostin O."/>
            <person name="de Oliveira A.C."/>
            <person name="Bevan M."/>
            <person name="Bancroft I."/>
            <person name="Minx P."/>
            <person name="Cordum H."/>
            <person name="Wilson R."/>
            <person name="Cheng Z."/>
            <person name="Jin W."/>
            <person name="Jiang J."/>
            <person name="Leong S.A."/>
            <person name="Iwama H."/>
            <person name="Gojobori T."/>
            <person name="Itoh T."/>
            <person name="Niimura Y."/>
            <person name="Fujii Y."/>
            <person name="Habara T."/>
            <person name="Sakai H."/>
            <person name="Sato Y."/>
            <person name="Wilson G."/>
            <person name="Kumar K."/>
            <person name="McCouch S."/>
            <person name="Juretic N."/>
            <person name="Hoen D."/>
            <person name="Wright S."/>
            <person name="Bruskiewich R."/>
            <person name="Bureau T."/>
            <person name="Miyao A."/>
            <person name="Hirochika H."/>
            <person name="Nishikawa T."/>
            <person name="Kadowaki K."/>
            <person name="Sugiura M."/>
            <person name="Burr B."/>
            <person name="Sasaki T."/>
        </authorList>
    </citation>
    <scope>NUCLEOTIDE SEQUENCE [LARGE SCALE GENOMIC DNA]</scope>
    <source>
        <strain evidence="3">cv. Nipponbare</strain>
    </source>
</reference>
<gene>
    <name evidence="2" type="ordered locus">Os06g0685250</name>
    <name evidence="2" type="ORF">OSNPB_060685250</name>
</gene>
<keyword evidence="3" id="KW-1185">Reference proteome</keyword>
<accession>A0A0P0X055</accession>
<feature type="compositionally biased region" description="Basic and acidic residues" evidence="1">
    <location>
        <begin position="80"/>
        <end position="89"/>
    </location>
</feature>
<dbReference type="EMBL" id="AP014962">
    <property type="protein sequence ID" value="BAS99189.1"/>
    <property type="molecule type" value="Genomic_DNA"/>
</dbReference>
<feature type="compositionally biased region" description="Basic residues" evidence="1">
    <location>
        <begin position="1"/>
        <end position="12"/>
    </location>
</feature>
<proteinExistence type="predicted"/>
<protein>
    <submittedName>
        <fullName evidence="2">Os06g0685250 protein</fullName>
    </submittedName>
</protein>
<feature type="compositionally biased region" description="Low complexity" evidence="1">
    <location>
        <begin position="25"/>
        <end position="36"/>
    </location>
</feature>
<dbReference type="Gramene" id="Os06t0685250-00">
    <property type="protein sequence ID" value="Os06t0685250-00"/>
    <property type="gene ID" value="Os06g0685250"/>
</dbReference>
<dbReference type="AlphaFoldDB" id="A0A0P0X055"/>
<evidence type="ECO:0000256" key="1">
    <source>
        <dbReference type="SAM" id="MobiDB-lite"/>
    </source>
</evidence>
<evidence type="ECO:0000313" key="2">
    <source>
        <dbReference type="EMBL" id="BAS99189.1"/>
    </source>
</evidence>
<feature type="compositionally biased region" description="Low complexity" evidence="1">
    <location>
        <begin position="70"/>
        <end position="79"/>
    </location>
</feature>
<feature type="non-terminal residue" evidence="2">
    <location>
        <position position="89"/>
    </location>
</feature>
<sequence>MPRGRPTPKPRRPPTSPIPFPPAPANAAAPAAATAWETTRRRWVGGRPPPLPPQLPAADKVMAGRRGGELELLASSETSSETRREREPA</sequence>
<reference evidence="2 3" key="3">
    <citation type="journal article" date="2013" name="Rice">
        <title>Improvement of the Oryza sativa Nipponbare reference genome using next generation sequence and optical map data.</title>
        <authorList>
            <person name="Kawahara Y."/>
            <person name="de la Bastide M."/>
            <person name="Hamilton J.P."/>
            <person name="Kanamori H."/>
            <person name="McCombie W.R."/>
            <person name="Ouyang S."/>
            <person name="Schwartz D.C."/>
            <person name="Tanaka T."/>
            <person name="Wu J."/>
            <person name="Zhou S."/>
            <person name="Childs K.L."/>
            <person name="Davidson R.M."/>
            <person name="Lin H."/>
            <person name="Quesada-Ocampo L."/>
            <person name="Vaillancourt B."/>
            <person name="Sakai H."/>
            <person name="Lee S.S."/>
            <person name="Kim J."/>
            <person name="Numa H."/>
            <person name="Itoh T."/>
            <person name="Buell C.R."/>
            <person name="Matsumoto T."/>
        </authorList>
    </citation>
    <scope>NUCLEOTIDE SEQUENCE [LARGE SCALE GENOMIC DNA]</scope>
    <source>
        <strain evidence="3">cv. Nipponbare</strain>
    </source>
</reference>
<reference evidence="2 3" key="2">
    <citation type="journal article" date="2013" name="Plant Cell Physiol.">
        <title>Rice Annotation Project Database (RAP-DB): an integrative and interactive database for rice genomics.</title>
        <authorList>
            <person name="Sakai H."/>
            <person name="Lee S.S."/>
            <person name="Tanaka T."/>
            <person name="Numa H."/>
            <person name="Kim J."/>
            <person name="Kawahara Y."/>
            <person name="Wakimoto H."/>
            <person name="Yang C.C."/>
            <person name="Iwamoto M."/>
            <person name="Abe T."/>
            <person name="Yamada Y."/>
            <person name="Muto A."/>
            <person name="Inokuchi H."/>
            <person name="Ikemura T."/>
            <person name="Matsumoto T."/>
            <person name="Sasaki T."/>
            <person name="Itoh T."/>
        </authorList>
    </citation>
    <scope>NUCLEOTIDE SEQUENCE [LARGE SCALE GENOMIC DNA]</scope>
    <source>
        <strain evidence="3">cv. Nipponbare</strain>
    </source>
</reference>
<organism evidence="2 3">
    <name type="scientific">Oryza sativa subsp. japonica</name>
    <name type="common">Rice</name>
    <dbReference type="NCBI Taxonomy" id="39947"/>
    <lineage>
        <taxon>Eukaryota</taxon>
        <taxon>Viridiplantae</taxon>
        <taxon>Streptophyta</taxon>
        <taxon>Embryophyta</taxon>
        <taxon>Tracheophyta</taxon>
        <taxon>Spermatophyta</taxon>
        <taxon>Magnoliopsida</taxon>
        <taxon>Liliopsida</taxon>
        <taxon>Poales</taxon>
        <taxon>Poaceae</taxon>
        <taxon>BOP clade</taxon>
        <taxon>Oryzoideae</taxon>
        <taxon>Oryzeae</taxon>
        <taxon>Oryzinae</taxon>
        <taxon>Oryza</taxon>
        <taxon>Oryza sativa</taxon>
    </lineage>
</organism>
<dbReference type="PaxDb" id="39947-A0A0P0X055"/>